<dbReference type="EMBL" id="FRAC01000030">
    <property type="protein sequence ID" value="SHL35138.1"/>
    <property type="molecule type" value="Genomic_DNA"/>
</dbReference>
<name>A0A1M6ZX95_9FIRM</name>
<keyword evidence="2" id="KW-1185">Reference proteome</keyword>
<dbReference type="InterPro" id="IPR007358">
    <property type="entry name" value="Nucleoid_associated_NdpA"/>
</dbReference>
<dbReference type="Pfam" id="PF04245">
    <property type="entry name" value="NA37"/>
    <property type="match status" value="1"/>
</dbReference>
<accession>A0A1M6ZX95</accession>
<protein>
    <recommendedName>
        <fullName evidence="3">Nucleoid associated protein NdpA</fullName>
    </recommendedName>
</protein>
<organism evidence="1 2">
    <name type="scientific">Anaerocolumna jejuensis DSM 15929</name>
    <dbReference type="NCBI Taxonomy" id="1121322"/>
    <lineage>
        <taxon>Bacteria</taxon>
        <taxon>Bacillati</taxon>
        <taxon>Bacillota</taxon>
        <taxon>Clostridia</taxon>
        <taxon>Lachnospirales</taxon>
        <taxon>Lachnospiraceae</taxon>
        <taxon>Anaerocolumna</taxon>
    </lineage>
</organism>
<dbReference type="STRING" id="1121322.SAMN02745136_04701"/>
<evidence type="ECO:0000313" key="1">
    <source>
        <dbReference type="EMBL" id="SHL35138.1"/>
    </source>
</evidence>
<gene>
    <name evidence="1" type="ORF">SAMN02745136_04701</name>
</gene>
<reference evidence="1 2" key="1">
    <citation type="submission" date="2016-11" db="EMBL/GenBank/DDBJ databases">
        <authorList>
            <person name="Jaros S."/>
            <person name="Januszkiewicz K."/>
            <person name="Wedrychowicz H."/>
        </authorList>
    </citation>
    <scope>NUCLEOTIDE SEQUENCE [LARGE SCALE GENOMIC DNA]</scope>
    <source>
        <strain evidence="1 2">DSM 15929</strain>
    </source>
</reference>
<dbReference type="OrthoDB" id="3171075at2"/>
<evidence type="ECO:0008006" key="3">
    <source>
        <dbReference type="Google" id="ProtNLM"/>
    </source>
</evidence>
<sequence>MERDDIIIRNAIVHILDSTIGMPVFSDQLLELGPDLNDFLRGHIYKIAVSDDKKHCRFNDEEGFMYKCMKSFREEDIIPASQEMSGFLYTIMNQNITIPPGDFFIVTYQTDSTPYLALLKMNYKETYIHYAYSQEGVNYNDIIKQKVTLPSEGARLSEAVLINLQDFTLQLVERKYEINGVKANYLSAMFLECATELSQKSKLNIITKAVEQVQEKYYGDDFDKAMEIKSVIHEEFTNQGAISVENVSEKLFGEQAEMKEEFNEKLKKYNLETEEVKPVNKQTTKKFEKQYLTTDTGIEINIPMEQYNDKNNVEFINNPDGSISVLIKNINSITSK</sequence>
<dbReference type="Proteomes" id="UP000184386">
    <property type="component" value="Unassembled WGS sequence"/>
</dbReference>
<dbReference type="RefSeq" id="WP_073279479.1">
    <property type="nucleotide sequence ID" value="NZ_FRAC01000030.1"/>
</dbReference>
<dbReference type="AlphaFoldDB" id="A0A1M6ZX95"/>
<proteinExistence type="predicted"/>
<dbReference type="GO" id="GO:0009295">
    <property type="term" value="C:nucleoid"/>
    <property type="evidence" value="ECO:0007669"/>
    <property type="project" value="InterPro"/>
</dbReference>
<evidence type="ECO:0000313" key="2">
    <source>
        <dbReference type="Proteomes" id="UP000184386"/>
    </source>
</evidence>